<reference evidence="4" key="1">
    <citation type="journal article" date="2019" name="Int. J. Syst. Evol. Microbiol.">
        <title>The Global Catalogue of Microorganisms (GCM) 10K type strain sequencing project: providing services to taxonomists for standard genome sequencing and annotation.</title>
        <authorList>
            <consortium name="The Broad Institute Genomics Platform"/>
            <consortium name="The Broad Institute Genome Sequencing Center for Infectious Disease"/>
            <person name="Wu L."/>
            <person name="Ma J."/>
        </authorList>
    </citation>
    <scope>NUCLEOTIDE SEQUENCE [LARGE SCALE GENOMIC DNA]</scope>
    <source>
        <strain evidence="4">NCAIM B.01391</strain>
    </source>
</reference>
<protein>
    <submittedName>
        <fullName evidence="3">Uncharacterized protein</fullName>
    </submittedName>
</protein>
<evidence type="ECO:0000256" key="2">
    <source>
        <dbReference type="SAM" id="SignalP"/>
    </source>
</evidence>
<feature type="signal peptide" evidence="2">
    <location>
        <begin position="1"/>
        <end position="21"/>
    </location>
</feature>
<gene>
    <name evidence="3" type="ORF">ACFPOB_10305</name>
</gene>
<feature type="region of interest" description="Disordered" evidence="1">
    <location>
        <begin position="23"/>
        <end position="62"/>
    </location>
</feature>
<dbReference type="EMBL" id="JBHSLW010000011">
    <property type="protein sequence ID" value="MFC5419954.1"/>
    <property type="molecule type" value="Genomic_DNA"/>
</dbReference>
<keyword evidence="4" id="KW-1185">Reference proteome</keyword>
<evidence type="ECO:0000313" key="4">
    <source>
        <dbReference type="Proteomes" id="UP001596053"/>
    </source>
</evidence>
<dbReference type="RefSeq" id="WP_377798056.1">
    <property type="nucleotide sequence ID" value="NZ_JBHSLW010000011.1"/>
</dbReference>
<proteinExistence type="predicted"/>
<comment type="caution">
    <text evidence="3">The sequence shown here is derived from an EMBL/GenBank/DDBJ whole genome shotgun (WGS) entry which is preliminary data.</text>
</comment>
<sequence length="107" mass="10970">MIRRLAVAALAIALLPASAEAAKFRGGGRSQTTNASQPQRDGANVAVNPTLRGRQTEAAAAAPQPLHIASPAAIAAAETANLRGSQPAEPRVWCRSRVVAGGFCVMN</sequence>
<accession>A0ABW0IP18</accession>
<keyword evidence="2" id="KW-0732">Signal</keyword>
<feature type="compositionally biased region" description="Polar residues" evidence="1">
    <location>
        <begin position="30"/>
        <end position="39"/>
    </location>
</feature>
<dbReference type="Proteomes" id="UP001596053">
    <property type="component" value="Unassembled WGS sequence"/>
</dbReference>
<feature type="chain" id="PRO_5045220625" evidence="2">
    <location>
        <begin position="22"/>
        <end position="107"/>
    </location>
</feature>
<evidence type="ECO:0000313" key="3">
    <source>
        <dbReference type="EMBL" id="MFC5419954.1"/>
    </source>
</evidence>
<organism evidence="3 4">
    <name type="scientific">Bosea eneae</name>
    <dbReference type="NCBI Taxonomy" id="151454"/>
    <lineage>
        <taxon>Bacteria</taxon>
        <taxon>Pseudomonadati</taxon>
        <taxon>Pseudomonadota</taxon>
        <taxon>Alphaproteobacteria</taxon>
        <taxon>Hyphomicrobiales</taxon>
        <taxon>Boseaceae</taxon>
        <taxon>Bosea</taxon>
    </lineage>
</organism>
<evidence type="ECO:0000256" key="1">
    <source>
        <dbReference type="SAM" id="MobiDB-lite"/>
    </source>
</evidence>
<name>A0ABW0IP18_9HYPH</name>